<sequence>MVKDRLAELKSKSKYANYNQDDAVQIVVQLSKSQEEIFQNLEKLEADLGDEICRVGVLFRIKNTQFLVIRDDYLNVYREHEEFISYYEQRIMSLMKLEAKAMNYNITDDEALEQLNENQMSPFVANLLEETERERQKLRDMMTRHSQLEALEKSLMEVRDITTSPSPVGAFEDQDAPDSSNTVSYSLPGWSLGTLSRHRWNTTTAA</sequence>
<dbReference type="GO" id="GO:0016020">
    <property type="term" value="C:membrane"/>
    <property type="evidence" value="ECO:0007669"/>
    <property type="project" value="InterPro"/>
</dbReference>
<evidence type="ECO:0000256" key="1">
    <source>
        <dbReference type="SAM" id="MobiDB-lite"/>
    </source>
</evidence>
<dbReference type="AlphaFoldDB" id="A0A182Q384"/>
<dbReference type="VEuPathDB" id="VectorBase:AFAF002194"/>
<organism evidence="2 3">
    <name type="scientific">Anopheles farauti</name>
    <dbReference type="NCBI Taxonomy" id="69004"/>
    <lineage>
        <taxon>Eukaryota</taxon>
        <taxon>Metazoa</taxon>
        <taxon>Ecdysozoa</taxon>
        <taxon>Arthropoda</taxon>
        <taxon>Hexapoda</taxon>
        <taxon>Insecta</taxon>
        <taxon>Pterygota</taxon>
        <taxon>Neoptera</taxon>
        <taxon>Endopterygota</taxon>
        <taxon>Diptera</taxon>
        <taxon>Nematocera</taxon>
        <taxon>Culicoidea</taxon>
        <taxon>Culicidae</taxon>
        <taxon>Anophelinae</taxon>
        <taxon>Anopheles</taxon>
    </lineage>
</organism>
<feature type="region of interest" description="Disordered" evidence="1">
    <location>
        <begin position="163"/>
        <end position="183"/>
    </location>
</feature>
<dbReference type="SUPFAM" id="SSF47661">
    <property type="entry name" value="t-snare proteins"/>
    <property type="match status" value="1"/>
</dbReference>
<dbReference type="EnsemblMetazoa" id="AFAF002194-RA">
    <property type="protein sequence ID" value="AFAF002194-PA"/>
    <property type="gene ID" value="AFAF002194"/>
</dbReference>
<keyword evidence="3" id="KW-1185">Reference proteome</keyword>
<dbReference type="GO" id="GO:0016192">
    <property type="term" value="P:vesicle-mediated transport"/>
    <property type="evidence" value="ECO:0007669"/>
    <property type="project" value="InterPro"/>
</dbReference>
<dbReference type="Gene3D" id="1.20.58.70">
    <property type="match status" value="1"/>
</dbReference>
<dbReference type="EMBL" id="AXCN02002615">
    <property type="status" value="NOT_ANNOTATED_CDS"/>
    <property type="molecule type" value="Genomic_DNA"/>
</dbReference>
<dbReference type="STRING" id="69004.A0A182Q384"/>
<proteinExistence type="predicted"/>
<reference evidence="3" key="1">
    <citation type="submission" date="2014-01" db="EMBL/GenBank/DDBJ databases">
        <title>The Genome Sequence of Anopheles farauti FAR1 (V2).</title>
        <authorList>
            <consortium name="The Broad Institute Genomics Platform"/>
            <person name="Neafsey D.E."/>
            <person name="Besansky N."/>
            <person name="Howell P."/>
            <person name="Walton C."/>
            <person name="Young S.K."/>
            <person name="Zeng Q."/>
            <person name="Gargeya S."/>
            <person name="Fitzgerald M."/>
            <person name="Haas B."/>
            <person name="Abouelleil A."/>
            <person name="Allen A.W."/>
            <person name="Alvarado L."/>
            <person name="Arachchi H.M."/>
            <person name="Berlin A.M."/>
            <person name="Chapman S.B."/>
            <person name="Gainer-Dewar J."/>
            <person name="Goldberg J."/>
            <person name="Griggs A."/>
            <person name="Gujja S."/>
            <person name="Hansen M."/>
            <person name="Howarth C."/>
            <person name="Imamovic A."/>
            <person name="Ireland A."/>
            <person name="Larimer J."/>
            <person name="McCowan C."/>
            <person name="Murphy C."/>
            <person name="Pearson M."/>
            <person name="Poon T.W."/>
            <person name="Priest M."/>
            <person name="Roberts A."/>
            <person name="Saif S."/>
            <person name="Shea T."/>
            <person name="Sisk P."/>
            <person name="Sykes S."/>
            <person name="Wortman J."/>
            <person name="Nusbaum C."/>
            <person name="Birren B."/>
        </authorList>
    </citation>
    <scope>NUCLEOTIDE SEQUENCE [LARGE SCALE GENOMIC DNA]</scope>
    <source>
        <strain evidence="3">FAR1</strain>
    </source>
</reference>
<name>A0A182Q384_9DIPT</name>
<evidence type="ECO:0000313" key="3">
    <source>
        <dbReference type="Proteomes" id="UP000075886"/>
    </source>
</evidence>
<dbReference type="InterPro" id="IPR010989">
    <property type="entry name" value="SNARE"/>
</dbReference>
<protein>
    <submittedName>
        <fullName evidence="2">Uncharacterized protein</fullName>
    </submittedName>
</protein>
<accession>A0A182Q384</accession>
<dbReference type="Proteomes" id="UP000075886">
    <property type="component" value="Unassembled WGS sequence"/>
</dbReference>
<reference evidence="2" key="2">
    <citation type="submission" date="2020-05" db="UniProtKB">
        <authorList>
            <consortium name="EnsemblMetazoa"/>
        </authorList>
    </citation>
    <scope>IDENTIFICATION</scope>
    <source>
        <strain evidence="2">FAR1</strain>
    </source>
</reference>
<evidence type="ECO:0000313" key="2">
    <source>
        <dbReference type="EnsemblMetazoa" id="AFAF002194-PA"/>
    </source>
</evidence>